<comment type="caution">
    <text evidence="1">The sequence shown here is derived from an EMBL/GenBank/DDBJ whole genome shotgun (WGS) entry which is preliminary data.</text>
</comment>
<dbReference type="Proteomes" id="UP001179280">
    <property type="component" value="Unassembled WGS sequence"/>
</dbReference>
<reference evidence="1" key="1">
    <citation type="submission" date="2021-01" db="EMBL/GenBank/DDBJ databases">
        <title>Genomic Encyclopedia of Type Strains, Phase IV (KMG-IV): sequencing the most valuable type-strain genomes for metagenomic binning, comparative biology and taxonomic classification.</title>
        <authorList>
            <person name="Goeker M."/>
        </authorList>
    </citation>
    <scope>NUCLEOTIDE SEQUENCE</scope>
    <source>
        <strain evidence="1">DSM 21943</strain>
    </source>
</reference>
<name>A0ABS2SQS3_9BACI</name>
<keyword evidence="2" id="KW-1185">Reference proteome</keyword>
<evidence type="ECO:0000313" key="2">
    <source>
        <dbReference type="Proteomes" id="UP001179280"/>
    </source>
</evidence>
<proteinExistence type="predicted"/>
<sequence length="36" mass="3935">MNGRIYVGIRDSLNFSVSSDVMGYEGSQLRRASGLV</sequence>
<organism evidence="1 2">
    <name type="scientific">Shouchella xiaoxiensis</name>
    <dbReference type="NCBI Taxonomy" id="766895"/>
    <lineage>
        <taxon>Bacteria</taxon>
        <taxon>Bacillati</taxon>
        <taxon>Bacillota</taxon>
        <taxon>Bacilli</taxon>
        <taxon>Bacillales</taxon>
        <taxon>Bacillaceae</taxon>
        <taxon>Shouchella</taxon>
    </lineage>
</organism>
<evidence type="ECO:0000313" key="1">
    <source>
        <dbReference type="EMBL" id="MBM7837877.1"/>
    </source>
</evidence>
<accession>A0ABS2SQS3</accession>
<protein>
    <submittedName>
        <fullName evidence="1">Uncharacterized protein</fullName>
    </submittedName>
</protein>
<gene>
    <name evidence="1" type="ORF">JOC54_001108</name>
</gene>
<dbReference type="EMBL" id="JAFBCV010000003">
    <property type="protein sequence ID" value="MBM7837877.1"/>
    <property type="molecule type" value="Genomic_DNA"/>
</dbReference>